<organism evidence="3 4">
    <name type="scientific">Ramalina farinacea</name>
    <dbReference type="NCBI Taxonomy" id="258253"/>
    <lineage>
        <taxon>Eukaryota</taxon>
        <taxon>Fungi</taxon>
        <taxon>Dikarya</taxon>
        <taxon>Ascomycota</taxon>
        <taxon>Pezizomycotina</taxon>
        <taxon>Lecanoromycetes</taxon>
        <taxon>OSLEUM clade</taxon>
        <taxon>Lecanoromycetidae</taxon>
        <taxon>Lecanorales</taxon>
        <taxon>Lecanorineae</taxon>
        <taxon>Ramalinaceae</taxon>
        <taxon>Ramalina</taxon>
    </lineage>
</organism>
<keyword evidence="4" id="KW-1185">Reference proteome</keyword>
<feature type="compositionally biased region" description="Basic and acidic residues" evidence="1">
    <location>
        <begin position="1"/>
        <end position="10"/>
    </location>
</feature>
<feature type="region of interest" description="Disordered" evidence="1">
    <location>
        <begin position="1"/>
        <end position="34"/>
    </location>
</feature>
<accession>A0AA43QN46</accession>
<dbReference type="CDD" id="cd12087">
    <property type="entry name" value="TM_EGFR-like"/>
    <property type="match status" value="1"/>
</dbReference>
<feature type="compositionally biased region" description="Polar residues" evidence="1">
    <location>
        <begin position="226"/>
        <end position="237"/>
    </location>
</feature>
<evidence type="ECO:0000256" key="1">
    <source>
        <dbReference type="SAM" id="MobiDB-lite"/>
    </source>
</evidence>
<sequence>MALIKPRDILPDIPASNPDLTQSPEVTQSPLPSIPFSSDHIKASVSTSILAAPSSALTSSAGPSPTAATSSRPTSSASSIPNPAPHHGTSAAKIAAIVVPIVAVILIIPLVFLLFRSHQIKKAEERRRSQRSSGEAMLQRPSSISKGEAPQIAQHSFGGTGNTSSPRPTNSLGLFNFDFGYLKSPSLLSPASPRSPARLSVAHAVSVRRSQPQVVNARGSGAAPSNHRTSQQSQHSMLLSDPVPPYAAEEASDPHFAPLNSIGIAHTRSNSRPTFQRQPSSGAVSALSRPSHDGLRPSDAYGHGHARARAPSPGVLPPIPNGALNWGGRFTVSDYDRIDRRSEISALSESEYSDDHDRRISQQSQVTVKDHGGMQPHRII</sequence>
<evidence type="ECO:0000313" key="4">
    <source>
        <dbReference type="Proteomes" id="UP001161017"/>
    </source>
</evidence>
<feature type="compositionally biased region" description="Polar residues" evidence="1">
    <location>
        <begin position="18"/>
        <end position="31"/>
    </location>
</feature>
<dbReference type="AlphaFoldDB" id="A0AA43QN46"/>
<gene>
    <name evidence="3" type="ORF">OHK93_007035</name>
</gene>
<dbReference type="EMBL" id="JAPUFD010000006">
    <property type="protein sequence ID" value="MDI1487763.1"/>
    <property type="molecule type" value="Genomic_DNA"/>
</dbReference>
<reference evidence="3" key="1">
    <citation type="journal article" date="2023" name="Genome Biol. Evol.">
        <title>First Whole Genome Sequence and Flow Cytometry Genome Size Data for the Lichen-Forming Fungus Ramalina farinacea (Ascomycota).</title>
        <authorList>
            <person name="Llewellyn T."/>
            <person name="Mian S."/>
            <person name="Hill R."/>
            <person name="Leitch I.J."/>
            <person name="Gaya E."/>
        </authorList>
    </citation>
    <scope>NUCLEOTIDE SEQUENCE</scope>
    <source>
        <strain evidence="3">LIQ254RAFAR</strain>
    </source>
</reference>
<keyword evidence="2" id="KW-0472">Membrane</keyword>
<feature type="transmembrane region" description="Helical" evidence="2">
    <location>
        <begin position="94"/>
        <end position="115"/>
    </location>
</feature>
<feature type="region of interest" description="Disordered" evidence="1">
    <location>
        <begin position="347"/>
        <end position="380"/>
    </location>
</feature>
<comment type="caution">
    <text evidence="3">The sequence shown here is derived from an EMBL/GenBank/DDBJ whole genome shotgun (WGS) entry which is preliminary data.</text>
</comment>
<feature type="region of interest" description="Disordered" evidence="1">
    <location>
        <begin position="202"/>
        <end position="316"/>
    </location>
</feature>
<dbReference type="Proteomes" id="UP001161017">
    <property type="component" value="Unassembled WGS sequence"/>
</dbReference>
<protein>
    <submittedName>
        <fullName evidence="3">Uncharacterized protein</fullName>
    </submittedName>
</protein>
<evidence type="ECO:0000256" key="2">
    <source>
        <dbReference type="SAM" id="Phobius"/>
    </source>
</evidence>
<feature type="compositionally biased region" description="Low complexity" evidence="1">
    <location>
        <begin position="55"/>
        <end position="81"/>
    </location>
</feature>
<feature type="region of interest" description="Disordered" evidence="1">
    <location>
        <begin position="55"/>
        <end position="86"/>
    </location>
</feature>
<evidence type="ECO:0000313" key="3">
    <source>
        <dbReference type="EMBL" id="MDI1487763.1"/>
    </source>
</evidence>
<feature type="region of interest" description="Disordered" evidence="1">
    <location>
        <begin position="122"/>
        <end position="169"/>
    </location>
</feature>
<feature type="compositionally biased region" description="Polar residues" evidence="1">
    <location>
        <begin position="267"/>
        <end position="283"/>
    </location>
</feature>
<keyword evidence="2" id="KW-1133">Transmembrane helix</keyword>
<keyword evidence="2" id="KW-0812">Transmembrane</keyword>
<proteinExistence type="predicted"/>
<name>A0AA43QN46_9LECA</name>